<gene>
    <name evidence="2" type="ORF">GCM10010508_42670</name>
</gene>
<reference evidence="2" key="2">
    <citation type="submission" date="2020-09" db="EMBL/GenBank/DDBJ databases">
        <authorList>
            <person name="Sun Q."/>
            <person name="Ohkuma M."/>
        </authorList>
    </citation>
    <scope>NUCLEOTIDE SEQUENCE</scope>
    <source>
        <strain evidence="2">JCM 4654</strain>
    </source>
</reference>
<evidence type="ECO:0000313" key="2">
    <source>
        <dbReference type="EMBL" id="GHD91934.1"/>
    </source>
</evidence>
<name>A0A918Y5J6_9ACTN</name>
<comment type="caution">
    <text evidence="2">The sequence shown here is derived from an EMBL/GenBank/DDBJ whole genome shotgun (WGS) entry which is preliminary data.</text>
</comment>
<evidence type="ECO:0000313" key="3">
    <source>
        <dbReference type="Proteomes" id="UP000608955"/>
    </source>
</evidence>
<dbReference type="AlphaFoldDB" id="A0A918Y5J6"/>
<sequence length="124" mass="13992">MAWPPRGVKEPFVRDSLSRQRPRRNKGSQHSTHPDTACADAAWADAPLLEPFPVDEDDRVRARPPTARTLEVPAFGSSPTPATDPYEWLLRQVGSGHSDTQRRRSRSVRSWQPVAALRTWPVET</sequence>
<feature type="compositionally biased region" description="Basic and acidic residues" evidence="1">
    <location>
        <begin position="7"/>
        <end position="18"/>
    </location>
</feature>
<dbReference type="EMBL" id="BMVF01000011">
    <property type="protein sequence ID" value="GHD91934.1"/>
    <property type="molecule type" value="Genomic_DNA"/>
</dbReference>
<protein>
    <submittedName>
        <fullName evidence="2">Uncharacterized protein</fullName>
    </submittedName>
</protein>
<feature type="compositionally biased region" description="Low complexity" evidence="1">
    <location>
        <begin position="35"/>
        <end position="46"/>
    </location>
</feature>
<organism evidence="2 3">
    <name type="scientific">Streptomyces naganishii JCM 4654</name>
    <dbReference type="NCBI Taxonomy" id="1306179"/>
    <lineage>
        <taxon>Bacteria</taxon>
        <taxon>Bacillati</taxon>
        <taxon>Actinomycetota</taxon>
        <taxon>Actinomycetes</taxon>
        <taxon>Kitasatosporales</taxon>
        <taxon>Streptomycetaceae</taxon>
        <taxon>Streptomyces</taxon>
    </lineage>
</organism>
<reference evidence="2" key="1">
    <citation type="journal article" date="2014" name="Int. J. Syst. Evol. Microbiol.">
        <title>Complete genome sequence of Corynebacterium casei LMG S-19264T (=DSM 44701T), isolated from a smear-ripened cheese.</title>
        <authorList>
            <consortium name="US DOE Joint Genome Institute (JGI-PGF)"/>
            <person name="Walter F."/>
            <person name="Albersmeier A."/>
            <person name="Kalinowski J."/>
            <person name="Ruckert C."/>
        </authorList>
    </citation>
    <scope>NUCLEOTIDE SEQUENCE</scope>
    <source>
        <strain evidence="2">JCM 4654</strain>
    </source>
</reference>
<dbReference type="Proteomes" id="UP000608955">
    <property type="component" value="Unassembled WGS sequence"/>
</dbReference>
<feature type="region of interest" description="Disordered" evidence="1">
    <location>
        <begin position="1"/>
        <end position="85"/>
    </location>
</feature>
<proteinExistence type="predicted"/>
<evidence type="ECO:0000256" key="1">
    <source>
        <dbReference type="SAM" id="MobiDB-lite"/>
    </source>
</evidence>
<keyword evidence="3" id="KW-1185">Reference proteome</keyword>
<accession>A0A918Y5J6</accession>